<feature type="compositionally biased region" description="Polar residues" evidence="1">
    <location>
        <begin position="352"/>
        <end position="369"/>
    </location>
</feature>
<feature type="region of interest" description="Disordered" evidence="1">
    <location>
        <begin position="1"/>
        <end position="37"/>
    </location>
</feature>
<comment type="caution">
    <text evidence="3">The sequence shown here is derived from an EMBL/GenBank/DDBJ whole genome shotgun (WGS) entry which is preliminary data.</text>
</comment>
<feature type="region of interest" description="Disordered" evidence="1">
    <location>
        <begin position="309"/>
        <end position="377"/>
    </location>
</feature>
<feature type="compositionally biased region" description="Acidic residues" evidence="1">
    <location>
        <begin position="126"/>
        <end position="138"/>
    </location>
</feature>
<feature type="compositionally biased region" description="Low complexity" evidence="1">
    <location>
        <begin position="309"/>
        <end position="323"/>
    </location>
</feature>
<reference evidence="3 4" key="1">
    <citation type="submission" date="2024-05" db="EMBL/GenBank/DDBJ databases">
        <authorList>
            <person name="Jiang F."/>
        </authorList>
    </citation>
    <scope>NUCLEOTIDE SEQUENCE [LARGE SCALE GENOMIC DNA]</scope>
    <source>
        <strain evidence="3 4">LZ166</strain>
    </source>
</reference>
<proteinExistence type="predicted"/>
<evidence type="ECO:0000259" key="2">
    <source>
        <dbReference type="Pfam" id="PF02120"/>
    </source>
</evidence>
<keyword evidence="3" id="KW-0282">Flagellum</keyword>
<keyword evidence="3" id="KW-0969">Cilium</keyword>
<name>A0ABV3SBR4_9HYPH</name>
<evidence type="ECO:0000256" key="1">
    <source>
        <dbReference type="SAM" id="MobiDB-lite"/>
    </source>
</evidence>
<feature type="compositionally biased region" description="Low complexity" evidence="1">
    <location>
        <begin position="330"/>
        <end position="351"/>
    </location>
</feature>
<feature type="compositionally biased region" description="Basic and acidic residues" evidence="1">
    <location>
        <begin position="70"/>
        <end position="80"/>
    </location>
</feature>
<dbReference type="InterPro" id="IPR021136">
    <property type="entry name" value="Flagellar_hook_control-like_C"/>
</dbReference>
<protein>
    <submittedName>
        <fullName evidence="3">Flagellar hook-length control protein FliK</fullName>
    </submittedName>
</protein>
<feature type="domain" description="Flagellar hook-length control protein-like C-terminal" evidence="2">
    <location>
        <begin position="241"/>
        <end position="317"/>
    </location>
</feature>
<evidence type="ECO:0000313" key="4">
    <source>
        <dbReference type="Proteomes" id="UP001556692"/>
    </source>
</evidence>
<dbReference type="RefSeq" id="WP_367952078.1">
    <property type="nucleotide sequence ID" value="NZ_JBDPGJ010000001.1"/>
</dbReference>
<dbReference type="Proteomes" id="UP001556692">
    <property type="component" value="Unassembled WGS sequence"/>
</dbReference>
<dbReference type="Gene3D" id="3.30.750.140">
    <property type="match status" value="1"/>
</dbReference>
<organism evidence="3 4">
    <name type="scientific">Aquibium pacificus</name>
    <dbReference type="NCBI Taxonomy" id="3153579"/>
    <lineage>
        <taxon>Bacteria</taxon>
        <taxon>Pseudomonadati</taxon>
        <taxon>Pseudomonadota</taxon>
        <taxon>Alphaproteobacteria</taxon>
        <taxon>Hyphomicrobiales</taxon>
        <taxon>Phyllobacteriaceae</taxon>
        <taxon>Aquibium</taxon>
    </lineage>
</organism>
<dbReference type="EMBL" id="JBDPGJ010000001">
    <property type="protein sequence ID" value="MEX0404177.1"/>
    <property type="molecule type" value="Genomic_DNA"/>
</dbReference>
<accession>A0ABV3SBR4</accession>
<dbReference type="CDD" id="cd17470">
    <property type="entry name" value="T3SS_Flik_C"/>
    <property type="match status" value="1"/>
</dbReference>
<sequence length="377" mass="38677">MDVEANAKADDARATGIDDEASPRVSEEQSELSPLQRLSKMFAIFAPRTDAKDAASDPETDGLEDDESGPGDHGEGKTDELEVPVDAAIALVAQASLPNQQPEPGLRLPGDTGKPAAAGVASALENAEDGESADEGPGEEARRDGSAKAASAVSVTDAITAAGDAAEAAEDGQGSGPSATAATVSGEGDPRVRVVSDTPNIAPAPQNLRTVAGLAAAIAGDGEWRSAIEQINTLEADVSRSQQAPIRDLKIQLNPANLGEVNARLRLTGEQLSVEIRVDSPEAYHRLSGERDAIVSSLRGLGFRVEDVSIQQQSQGTGNQPQSGSGGRSGDASASLSQGSGKDQGQSGSNQNRSNTIPQESDANLSRTRPSADGIYI</sequence>
<dbReference type="InterPro" id="IPR038610">
    <property type="entry name" value="FliK-like_C_sf"/>
</dbReference>
<keyword evidence="3" id="KW-0966">Cell projection</keyword>
<evidence type="ECO:0000313" key="3">
    <source>
        <dbReference type="EMBL" id="MEX0404177.1"/>
    </source>
</evidence>
<feature type="region of interest" description="Disordered" evidence="1">
    <location>
        <begin position="49"/>
        <end position="200"/>
    </location>
</feature>
<dbReference type="Pfam" id="PF02120">
    <property type="entry name" value="Flg_hook"/>
    <property type="match status" value="1"/>
</dbReference>
<feature type="compositionally biased region" description="Basic and acidic residues" evidence="1">
    <location>
        <begin position="1"/>
        <end position="13"/>
    </location>
</feature>
<keyword evidence="4" id="KW-1185">Reference proteome</keyword>
<gene>
    <name evidence="3" type="ORF">ABGN05_00715</name>
</gene>
<feature type="compositionally biased region" description="Acidic residues" evidence="1">
    <location>
        <begin position="56"/>
        <end position="69"/>
    </location>
</feature>